<reference evidence="4" key="1">
    <citation type="submission" date="2015-07" db="EMBL/GenBank/DDBJ databases">
        <authorList>
            <person name="Rodrigo-Torres Lidia"/>
            <person name="Arahal R.David."/>
        </authorList>
    </citation>
    <scope>NUCLEOTIDE SEQUENCE [LARGE SCALE GENOMIC DNA]</scope>
    <source>
        <strain evidence="4">CECT 4801</strain>
    </source>
</reference>
<dbReference type="InterPro" id="IPR058248">
    <property type="entry name" value="Lxx211020-like"/>
</dbReference>
<evidence type="ECO:0000313" key="3">
    <source>
        <dbReference type="EMBL" id="CTQ45101.1"/>
    </source>
</evidence>
<dbReference type="KEGG" id="lagg:B0E33_05605"/>
<gene>
    <name evidence="3" type="ORF">LAL4801_03548</name>
</gene>
<dbReference type="STRING" id="187304.B0E33_05605"/>
<dbReference type="InterPro" id="IPR036182">
    <property type="entry name" value="PCuAC_sf"/>
</dbReference>
<protein>
    <recommendedName>
        <fullName evidence="5">Copper chaperone PCu(A)C</fullName>
    </recommendedName>
</protein>
<dbReference type="Gene3D" id="2.60.40.1890">
    <property type="entry name" value="PCu(A)C copper chaperone"/>
    <property type="match status" value="1"/>
</dbReference>
<keyword evidence="2" id="KW-0732">Signal</keyword>
<sequence length="172" mass="18019">MKLWKSVAAAAALSLVSLSALASDYKVGELTLTQPWTRATPPKAKAGGGFVEIVNNGTDTDRLVAVSSDVAAKVEIHEMAVTDGVMKMRKMENGIDIPAGETVALQPGGFHIMFMGLNQSFEEGTSIPVVLTFEKAGDVAIELPVAKMGAKAPDGEAAHGAMDHSKMDHGKN</sequence>
<evidence type="ECO:0008006" key="5">
    <source>
        <dbReference type="Google" id="ProtNLM"/>
    </source>
</evidence>
<keyword evidence="4" id="KW-1185">Reference proteome</keyword>
<feature type="signal peptide" evidence="2">
    <location>
        <begin position="1"/>
        <end position="22"/>
    </location>
</feature>
<dbReference type="RefSeq" id="WP_023001863.1">
    <property type="nucleotide sequence ID" value="NZ_CP045627.1"/>
</dbReference>
<dbReference type="AlphaFoldDB" id="A0A0M6Y7X0"/>
<dbReference type="InterPro" id="IPR007410">
    <property type="entry name" value="LpqE-like"/>
</dbReference>
<feature type="chain" id="PRO_5005807699" description="Copper chaperone PCu(A)C" evidence="2">
    <location>
        <begin position="23"/>
        <end position="172"/>
    </location>
</feature>
<evidence type="ECO:0000256" key="2">
    <source>
        <dbReference type="SAM" id="SignalP"/>
    </source>
</evidence>
<dbReference type="PANTHER" id="PTHR36302">
    <property type="entry name" value="BLR7088 PROTEIN"/>
    <property type="match status" value="1"/>
</dbReference>
<feature type="compositionally biased region" description="Basic and acidic residues" evidence="1">
    <location>
        <begin position="153"/>
        <end position="172"/>
    </location>
</feature>
<dbReference type="EMBL" id="CXST01000002">
    <property type="protein sequence ID" value="CTQ45101.1"/>
    <property type="molecule type" value="Genomic_DNA"/>
</dbReference>
<dbReference type="SUPFAM" id="SSF110087">
    <property type="entry name" value="DR1885-like metal-binding protein"/>
    <property type="match status" value="1"/>
</dbReference>
<proteinExistence type="predicted"/>
<name>A0A0M6Y7X0_9HYPH</name>
<dbReference type="PANTHER" id="PTHR36302:SF1">
    <property type="entry name" value="COPPER CHAPERONE PCU(A)C"/>
    <property type="match status" value="1"/>
</dbReference>
<feature type="region of interest" description="Disordered" evidence="1">
    <location>
        <begin position="152"/>
        <end position="172"/>
    </location>
</feature>
<organism evidence="3 4">
    <name type="scientific">Roseibium aggregatum</name>
    <dbReference type="NCBI Taxonomy" id="187304"/>
    <lineage>
        <taxon>Bacteria</taxon>
        <taxon>Pseudomonadati</taxon>
        <taxon>Pseudomonadota</taxon>
        <taxon>Alphaproteobacteria</taxon>
        <taxon>Hyphomicrobiales</taxon>
        <taxon>Stappiaceae</taxon>
        <taxon>Roseibium</taxon>
    </lineage>
</organism>
<dbReference type="OrthoDB" id="9796962at2"/>
<accession>A0A0M6Y7X0</accession>
<dbReference type="Proteomes" id="UP000048926">
    <property type="component" value="Unassembled WGS sequence"/>
</dbReference>
<dbReference type="Pfam" id="PF04314">
    <property type="entry name" value="PCuAC"/>
    <property type="match status" value="1"/>
</dbReference>
<evidence type="ECO:0000256" key="1">
    <source>
        <dbReference type="SAM" id="MobiDB-lite"/>
    </source>
</evidence>
<evidence type="ECO:0000313" key="4">
    <source>
        <dbReference type="Proteomes" id="UP000048926"/>
    </source>
</evidence>